<dbReference type="GO" id="GO:0005829">
    <property type="term" value="C:cytosol"/>
    <property type="evidence" value="ECO:0007669"/>
    <property type="project" value="TreeGrafter"/>
</dbReference>
<evidence type="ECO:0000256" key="2">
    <source>
        <dbReference type="ARBA" id="ARBA00022741"/>
    </source>
</evidence>
<dbReference type="InterPro" id="IPR014001">
    <property type="entry name" value="Helicase_ATP-bd"/>
</dbReference>
<keyword evidence="4" id="KW-0347">Helicase</keyword>
<evidence type="ECO:0000256" key="4">
    <source>
        <dbReference type="ARBA" id="ARBA00022806"/>
    </source>
</evidence>
<evidence type="ECO:0000256" key="5">
    <source>
        <dbReference type="ARBA" id="ARBA00022840"/>
    </source>
</evidence>
<dbReference type="InterPro" id="IPR027417">
    <property type="entry name" value="P-loop_NTPase"/>
</dbReference>
<dbReference type="SMART" id="SM00487">
    <property type="entry name" value="DEXDc"/>
    <property type="match status" value="1"/>
</dbReference>
<dbReference type="GO" id="GO:0003676">
    <property type="term" value="F:nucleic acid binding"/>
    <property type="evidence" value="ECO:0007669"/>
    <property type="project" value="InterPro"/>
</dbReference>
<dbReference type="PANTHER" id="PTHR47959">
    <property type="entry name" value="ATP-DEPENDENT RNA HELICASE RHLE-RELATED"/>
    <property type="match status" value="1"/>
</dbReference>
<dbReference type="Gene3D" id="3.40.50.300">
    <property type="entry name" value="P-loop containing nucleotide triphosphate hydrolases"/>
    <property type="match status" value="2"/>
</dbReference>
<dbReference type="Pfam" id="PF00271">
    <property type="entry name" value="Helicase_C"/>
    <property type="match status" value="1"/>
</dbReference>
<proteinExistence type="predicted"/>
<keyword evidence="5" id="KW-0067">ATP-binding</keyword>
<dbReference type="GO" id="GO:0003724">
    <property type="term" value="F:RNA helicase activity"/>
    <property type="evidence" value="ECO:0007669"/>
    <property type="project" value="UniProtKB-EC"/>
</dbReference>
<dbReference type="InterPro" id="IPR050079">
    <property type="entry name" value="DEAD_box_RNA_helicase"/>
</dbReference>
<accession>A0A183SWK6</accession>
<keyword evidence="3" id="KW-0378">Hydrolase</keyword>
<feature type="domain" description="Helicase ATP-binding" evidence="8">
    <location>
        <begin position="98"/>
        <end position="338"/>
    </location>
</feature>
<dbReference type="EC" id="3.6.4.13" evidence="1"/>
<keyword evidence="2" id="KW-0547">Nucleotide-binding</keyword>
<evidence type="ECO:0000259" key="10">
    <source>
        <dbReference type="PROSITE" id="PS51195"/>
    </source>
</evidence>
<feature type="short sequence motif" description="Q motif" evidence="6">
    <location>
        <begin position="67"/>
        <end position="95"/>
    </location>
</feature>
<feature type="region of interest" description="Disordered" evidence="7">
    <location>
        <begin position="700"/>
        <end position="720"/>
    </location>
</feature>
<dbReference type="WBParaSite" id="SSLN_0000893901-mRNA-1">
    <property type="protein sequence ID" value="SSLN_0000893901-mRNA-1"/>
    <property type="gene ID" value="SSLN_0000893901"/>
</dbReference>
<dbReference type="SUPFAM" id="SSF52540">
    <property type="entry name" value="P-loop containing nucleoside triphosphate hydrolases"/>
    <property type="match status" value="1"/>
</dbReference>
<dbReference type="SMART" id="SM00490">
    <property type="entry name" value="HELICc"/>
    <property type="match status" value="1"/>
</dbReference>
<feature type="compositionally biased region" description="Basic and acidic residues" evidence="7">
    <location>
        <begin position="701"/>
        <end position="717"/>
    </location>
</feature>
<evidence type="ECO:0000313" key="11">
    <source>
        <dbReference type="WBParaSite" id="SSLN_0000893901-mRNA-1"/>
    </source>
</evidence>
<dbReference type="CDD" id="cd18787">
    <property type="entry name" value="SF2_C_DEAD"/>
    <property type="match status" value="1"/>
</dbReference>
<dbReference type="GO" id="GO:0016787">
    <property type="term" value="F:hydrolase activity"/>
    <property type="evidence" value="ECO:0007669"/>
    <property type="project" value="UniProtKB-KW"/>
</dbReference>
<evidence type="ECO:0000259" key="8">
    <source>
        <dbReference type="PROSITE" id="PS51192"/>
    </source>
</evidence>
<dbReference type="PROSITE" id="PS51194">
    <property type="entry name" value="HELICASE_CTER"/>
    <property type="match status" value="1"/>
</dbReference>
<dbReference type="PANTHER" id="PTHR47959:SF1">
    <property type="entry name" value="ATP-DEPENDENT RNA HELICASE DBPA"/>
    <property type="match status" value="1"/>
</dbReference>
<feature type="region of interest" description="Disordered" evidence="7">
    <location>
        <begin position="579"/>
        <end position="612"/>
    </location>
</feature>
<feature type="domain" description="Helicase C-terminal" evidence="9">
    <location>
        <begin position="390"/>
        <end position="543"/>
    </location>
</feature>
<evidence type="ECO:0000259" key="9">
    <source>
        <dbReference type="PROSITE" id="PS51194"/>
    </source>
</evidence>
<organism evidence="11">
    <name type="scientific">Schistocephalus solidus</name>
    <name type="common">Tapeworm</name>
    <dbReference type="NCBI Taxonomy" id="70667"/>
    <lineage>
        <taxon>Eukaryota</taxon>
        <taxon>Metazoa</taxon>
        <taxon>Spiralia</taxon>
        <taxon>Lophotrochozoa</taxon>
        <taxon>Platyhelminthes</taxon>
        <taxon>Cestoda</taxon>
        <taxon>Eucestoda</taxon>
        <taxon>Diphyllobothriidea</taxon>
        <taxon>Diphyllobothriidae</taxon>
        <taxon>Schistocephalus</taxon>
    </lineage>
</organism>
<name>A0A183SWK6_SCHSO</name>
<evidence type="ECO:0000256" key="3">
    <source>
        <dbReference type="ARBA" id="ARBA00022801"/>
    </source>
</evidence>
<evidence type="ECO:0000256" key="1">
    <source>
        <dbReference type="ARBA" id="ARBA00012552"/>
    </source>
</evidence>
<dbReference type="InterPro" id="IPR014014">
    <property type="entry name" value="RNA_helicase_DEAD_Q_motif"/>
</dbReference>
<evidence type="ECO:0000256" key="6">
    <source>
        <dbReference type="PROSITE-ProRule" id="PRU00552"/>
    </source>
</evidence>
<dbReference type="Pfam" id="PF00270">
    <property type="entry name" value="DEAD"/>
    <property type="match status" value="2"/>
</dbReference>
<dbReference type="PROSITE" id="PS51192">
    <property type="entry name" value="HELICASE_ATP_BIND_1"/>
    <property type="match status" value="1"/>
</dbReference>
<protein>
    <recommendedName>
        <fullName evidence="1">RNA helicase</fullName>
        <ecNumber evidence="1">3.6.4.13</ecNumber>
    </recommendedName>
</protein>
<dbReference type="InterPro" id="IPR001650">
    <property type="entry name" value="Helicase_C-like"/>
</dbReference>
<sequence>LALGLMHPAKVTGGDEMEEVEEEEQKTFPIAHDLDAQERTNDVLLPVVGTEADTGPLSSPVKVRSSPSFASMGLSVNVLKGLHAAGFQQPSPVQIKAIPLGRMGLDMIVQAKAGTGKTVVFSVVLLEAVSPEKNAVQAIVLSPTREVALQSMNVIRQLGQFIDGLQCHLFVGGRPPPPPPFAHSSSLPFLQLPIKCVGMLSVLLVPTTISVIFTLGDCKIVFFGTGLPLSEDIQKLVNCHIAVGTPGRLKYLINAGHLSCHSVRLLVLDEADLLFSGNYTLCAGNEADLLSGKNTFPAAINYIWWSLPEVKQVLALSATYTDYLVEQHLPRYLNSPALVRMSASDPSLLGRHLLSEPLDHEDGANCPRVRQFFTLVRCNSSAPLDVFNAKVKKLCTILSEVAFKQCLVFSNFHNSAQQLCDTLRHRGWPVSYISSGLDQGERFKAFHRLRSFHCRILVSTDLTSRGVDAENVNLVVSLEIPWKREVYLHRIGRAGRFGSYGASIILVSDKGDDLKSLCRIEDKNATPIVELPEPVPSNLADSDCQVDITELVTVTKITNRKKPPIVPLDPVYNLFSGEDDAPVASPSEQKNRPSRSSFQIKSTRLPALPPSGCHAGKAPSRFVESVLAYADAMQNHELLSLSVALDDGSAPAHPSPAPIQLPHDLEEEAVRRLSGFMDRNTWTNDRFRRYPLDHLVNSREMSTDKKQVEQHPVDNHEMSVPATTPVTTTAVPAVSKTSGATTVIQSSIGAHQLTSRQRAVWNEYCRLSAWRDFFYTCWENELGWYQQRLREYDGLRQQLYKLES</sequence>
<reference evidence="11" key="1">
    <citation type="submission" date="2016-06" db="UniProtKB">
        <authorList>
            <consortium name="WormBaseParasite"/>
        </authorList>
    </citation>
    <scope>IDENTIFICATION</scope>
</reference>
<dbReference type="AlphaFoldDB" id="A0A183SWK6"/>
<feature type="domain" description="DEAD-box RNA helicase Q" evidence="10">
    <location>
        <begin position="67"/>
        <end position="95"/>
    </location>
</feature>
<evidence type="ECO:0000256" key="7">
    <source>
        <dbReference type="SAM" id="MobiDB-lite"/>
    </source>
</evidence>
<dbReference type="GO" id="GO:0005524">
    <property type="term" value="F:ATP binding"/>
    <property type="evidence" value="ECO:0007669"/>
    <property type="project" value="UniProtKB-KW"/>
</dbReference>
<dbReference type="PROSITE" id="PS51195">
    <property type="entry name" value="Q_MOTIF"/>
    <property type="match status" value="1"/>
</dbReference>
<dbReference type="InterPro" id="IPR011545">
    <property type="entry name" value="DEAD/DEAH_box_helicase_dom"/>
</dbReference>